<name>A0ABS8PVL1_9BACT</name>
<reference evidence="1 2" key="1">
    <citation type="submission" date="2021-11" db="EMBL/GenBank/DDBJ databases">
        <title>Genomic of Niabella pedocola.</title>
        <authorList>
            <person name="Wu T."/>
        </authorList>
    </citation>
    <scope>NUCLEOTIDE SEQUENCE [LARGE SCALE GENOMIC DNA]</scope>
    <source>
        <strain evidence="1 2">JCM 31011</strain>
    </source>
</reference>
<dbReference type="InterPro" id="IPR014541">
    <property type="entry name" value="Amdntrnsf_FN0238"/>
</dbReference>
<dbReference type="RefSeq" id="WP_231007532.1">
    <property type="nucleotide sequence ID" value="NZ_JAJNEC010000006.1"/>
</dbReference>
<sequence length="315" mass="35999">MQITSQLLMIRPGAFGFNKETAVNNAFQKMNVDWNVNEKAQQEFDQMTDLLRYNKIDVHIIQDRAQPYTPDAVFPNNWISTHPHAKAVLYPMFASNRRAERAKGVLEALQEQFEIVSTLDLTGYEEEGYFLEGTGSMVLDRLNQRAYACISPRTSARVLYDFCEALDFTPVIFDATDRNGTPVYHTNVMMSVADDYAIIAQDTIKDRSQRYLVLQSFLKARKEIVFISLEQMEHFAANALQVKSTDGQRFLVMSEAGYRSLSRQQRKQIEKFNPILHSPLDTIEQNGGGSARCMIAEIFLPQHAGEQEADRHELL</sequence>
<dbReference type="PANTHER" id="PTHR43224:SF1">
    <property type="entry name" value="AMIDINOTRANSFERASE"/>
    <property type="match status" value="1"/>
</dbReference>
<dbReference type="PANTHER" id="PTHR43224">
    <property type="entry name" value="AMIDINOTRANSFERASE"/>
    <property type="match status" value="1"/>
</dbReference>
<organism evidence="1 2">
    <name type="scientific">Niabella pedocola</name>
    <dbReference type="NCBI Taxonomy" id="1752077"/>
    <lineage>
        <taxon>Bacteria</taxon>
        <taxon>Pseudomonadati</taxon>
        <taxon>Bacteroidota</taxon>
        <taxon>Chitinophagia</taxon>
        <taxon>Chitinophagales</taxon>
        <taxon>Chitinophagaceae</taxon>
        <taxon>Niabella</taxon>
    </lineage>
</organism>
<keyword evidence="2" id="KW-1185">Reference proteome</keyword>
<evidence type="ECO:0000313" key="1">
    <source>
        <dbReference type="EMBL" id="MCD2425113.1"/>
    </source>
</evidence>
<dbReference type="NCBIfam" id="NF046062">
    <property type="entry name" value="citrull_CtlX"/>
    <property type="match status" value="1"/>
</dbReference>
<protein>
    <submittedName>
        <fullName evidence="1">Arginine deiminase-related protein</fullName>
    </submittedName>
</protein>
<dbReference type="Proteomes" id="UP001199816">
    <property type="component" value="Unassembled WGS sequence"/>
</dbReference>
<dbReference type="EMBL" id="JAJNEC010000006">
    <property type="protein sequence ID" value="MCD2425113.1"/>
    <property type="molecule type" value="Genomic_DNA"/>
</dbReference>
<dbReference type="Gene3D" id="3.75.10.10">
    <property type="entry name" value="L-arginine/glycine Amidinotransferase, Chain A"/>
    <property type="match status" value="1"/>
</dbReference>
<dbReference type="PIRSF" id="PIRSF028188">
    <property type="entry name" value="Amdntrnsf_FN0238"/>
    <property type="match status" value="1"/>
</dbReference>
<comment type="caution">
    <text evidence="1">The sequence shown here is derived from an EMBL/GenBank/DDBJ whole genome shotgun (WGS) entry which is preliminary data.</text>
</comment>
<gene>
    <name evidence="1" type="ORF">LQ567_20170</name>
</gene>
<evidence type="ECO:0000313" key="2">
    <source>
        <dbReference type="Proteomes" id="UP001199816"/>
    </source>
</evidence>
<dbReference type="Pfam" id="PF19420">
    <property type="entry name" value="DDAH_eukar"/>
    <property type="match status" value="1"/>
</dbReference>
<dbReference type="SUPFAM" id="SSF55909">
    <property type="entry name" value="Pentein"/>
    <property type="match status" value="1"/>
</dbReference>
<proteinExistence type="predicted"/>
<accession>A0ABS8PVL1</accession>